<evidence type="ECO:0000313" key="2">
    <source>
        <dbReference type="EMBL" id="ETK94659.1"/>
    </source>
</evidence>
<dbReference type="Proteomes" id="UP000053236">
    <property type="component" value="Unassembled WGS sequence"/>
</dbReference>
<reference evidence="2" key="1">
    <citation type="submission" date="2013-11" db="EMBL/GenBank/DDBJ databases">
        <title>The Genome Sequence of Phytophthora parasitica CJ02B3.</title>
        <authorList>
            <consortium name="The Broad Institute Genomics Platform"/>
            <person name="Russ C."/>
            <person name="Tyler B."/>
            <person name="Panabieres F."/>
            <person name="Shan W."/>
            <person name="Tripathy S."/>
            <person name="Grunwald N."/>
            <person name="Machado M."/>
            <person name="Johnson C.S."/>
            <person name="Arredondo F."/>
            <person name="Hong C."/>
            <person name="Coffey M."/>
            <person name="Young S.K."/>
            <person name="Zeng Q."/>
            <person name="Gargeya S."/>
            <person name="Fitzgerald M."/>
            <person name="Abouelleil A."/>
            <person name="Alvarado L."/>
            <person name="Chapman S.B."/>
            <person name="Gainer-Dewar J."/>
            <person name="Goldberg J."/>
            <person name="Griggs A."/>
            <person name="Gujja S."/>
            <person name="Hansen M."/>
            <person name="Howarth C."/>
            <person name="Imamovic A."/>
            <person name="Ireland A."/>
            <person name="Larimer J."/>
            <person name="McCowan C."/>
            <person name="Murphy C."/>
            <person name="Pearson M."/>
            <person name="Poon T.W."/>
            <person name="Priest M."/>
            <person name="Roberts A."/>
            <person name="Saif S."/>
            <person name="Shea T."/>
            <person name="Sykes S."/>
            <person name="Wortman J."/>
            <person name="Nusbaum C."/>
            <person name="Birren B."/>
        </authorList>
    </citation>
    <scope>NUCLEOTIDE SEQUENCE [LARGE SCALE GENOMIC DNA]</scope>
    <source>
        <strain evidence="2">CJ02B3</strain>
    </source>
</reference>
<keyword evidence="1" id="KW-0812">Transmembrane</keyword>
<dbReference type="EMBL" id="KI671018">
    <property type="protein sequence ID" value="ETL48058.1"/>
    <property type="molecule type" value="Genomic_DNA"/>
</dbReference>
<keyword evidence="1" id="KW-1133">Transmembrane helix</keyword>
<evidence type="ECO:0000256" key="1">
    <source>
        <dbReference type="SAM" id="Phobius"/>
    </source>
</evidence>
<organism evidence="3 4">
    <name type="scientific">Phytophthora nicotianae</name>
    <name type="common">Potato buckeye rot agent</name>
    <name type="synonym">Phytophthora parasitica</name>
    <dbReference type="NCBI Taxonomy" id="4792"/>
    <lineage>
        <taxon>Eukaryota</taxon>
        <taxon>Sar</taxon>
        <taxon>Stramenopiles</taxon>
        <taxon>Oomycota</taxon>
        <taxon>Peronosporomycetes</taxon>
        <taxon>Peronosporales</taxon>
        <taxon>Peronosporaceae</taxon>
        <taxon>Phytophthora</taxon>
    </lineage>
</organism>
<dbReference type="EMBL" id="KI684547">
    <property type="protein sequence ID" value="ETK94659.1"/>
    <property type="molecule type" value="Genomic_DNA"/>
</dbReference>
<accession>W2JQZ5</accession>
<dbReference type="VEuPathDB" id="FungiDB:PPTG_07260"/>
<dbReference type="AlphaFoldDB" id="W2JQZ5"/>
<dbReference type="Proteomes" id="UP000053864">
    <property type="component" value="Unassembled WGS sequence"/>
</dbReference>
<protein>
    <submittedName>
        <fullName evidence="3">Uncharacterized protein</fullName>
    </submittedName>
</protein>
<name>W2JQZ5_PHYNI</name>
<sequence length="170" mass="19365">MTITGHLRVFETKNGKMIRICSTFTLNLGAENERVLNSLLNHQIAFLSRGNRIASRVASRTRIWSRGSVSIHPNSDIKQPKHNSDIIGPFESNELLSKQSTTHKLSLEEQRITLVEAPVHKYYLHTRDMVPGQLGTMITSLIIYVSLEVLSFVMLHFALKRKLNLSTLYH</sequence>
<gene>
    <name evidence="2" type="ORF">L915_02326</name>
    <name evidence="3" type="ORF">L916_02284</name>
</gene>
<proteinExistence type="predicted"/>
<keyword evidence="1" id="KW-0472">Membrane</keyword>
<feature type="transmembrane region" description="Helical" evidence="1">
    <location>
        <begin position="137"/>
        <end position="159"/>
    </location>
</feature>
<evidence type="ECO:0000313" key="4">
    <source>
        <dbReference type="Proteomes" id="UP000053864"/>
    </source>
</evidence>
<reference evidence="3 4" key="2">
    <citation type="submission" date="2013-11" db="EMBL/GenBank/DDBJ databases">
        <title>The Genome Sequence of Phytophthora parasitica CJ05E6.</title>
        <authorList>
            <consortium name="The Broad Institute Genomics Platform"/>
            <person name="Russ C."/>
            <person name="Tyler B."/>
            <person name="Panabieres F."/>
            <person name="Shan W."/>
            <person name="Tripathy S."/>
            <person name="Grunwald N."/>
            <person name="Machado M."/>
            <person name="Johnson C.S."/>
            <person name="Arredondo F."/>
            <person name="Hong C."/>
            <person name="Coffey M."/>
            <person name="Young S.K."/>
            <person name="Zeng Q."/>
            <person name="Gargeya S."/>
            <person name="Fitzgerald M."/>
            <person name="Abouelleil A."/>
            <person name="Alvarado L."/>
            <person name="Chapman S.B."/>
            <person name="Gainer-Dewar J."/>
            <person name="Goldberg J."/>
            <person name="Griggs A."/>
            <person name="Gujja S."/>
            <person name="Hansen M."/>
            <person name="Howarth C."/>
            <person name="Imamovic A."/>
            <person name="Ireland A."/>
            <person name="Larimer J."/>
            <person name="McCowan C."/>
            <person name="Murphy C."/>
            <person name="Pearson M."/>
            <person name="Poon T.W."/>
            <person name="Priest M."/>
            <person name="Roberts A."/>
            <person name="Saif S."/>
            <person name="Shea T."/>
            <person name="Sykes S."/>
            <person name="Wortman J."/>
            <person name="Nusbaum C."/>
            <person name="Birren B."/>
        </authorList>
    </citation>
    <scope>NUCLEOTIDE SEQUENCE [LARGE SCALE GENOMIC DNA]</scope>
    <source>
        <strain evidence="3 4">CJ05E6</strain>
    </source>
</reference>
<evidence type="ECO:0000313" key="3">
    <source>
        <dbReference type="EMBL" id="ETL48058.1"/>
    </source>
</evidence>